<keyword evidence="2" id="KW-0732">Signal</keyword>
<dbReference type="InterPro" id="IPR005064">
    <property type="entry name" value="BUG"/>
</dbReference>
<dbReference type="SUPFAM" id="SSF53850">
    <property type="entry name" value="Periplasmic binding protein-like II"/>
    <property type="match status" value="1"/>
</dbReference>
<dbReference type="PROSITE" id="PS51257">
    <property type="entry name" value="PROKAR_LIPOPROTEIN"/>
    <property type="match status" value="1"/>
</dbReference>
<feature type="chain" id="PRO_5012342821" evidence="2">
    <location>
        <begin position="30"/>
        <end position="326"/>
    </location>
</feature>
<dbReference type="OrthoDB" id="8678477at2"/>
<protein>
    <submittedName>
        <fullName evidence="3">ABC transporter substrate-binding protein</fullName>
    </submittedName>
</protein>
<dbReference type="Gene3D" id="3.40.190.150">
    <property type="entry name" value="Bordetella uptake gene, domain 1"/>
    <property type="match status" value="1"/>
</dbReference>
<evidence type="ECO:0000313" key="3">
    <source>
        <dbReference type="EMBL" id="APW40020.1"/>
    </source>
</evidence>
<dbReference type="Proteomes" id="UP000186609">
    <property type="component" value="Chromosome"/>
</dbReference>
<dbReference type="InterPro" id="IPR042100">
    <property type="entry name" value="Bug_dom1"/>
</dbReference>
<dbReference type="RefSeq" id="WP_076203162.1">
    <property type="nucleotide sequence ID" value="NZ_CP019236.1"/>
</dbReference>
<dbReference type="AlphaFoldDB" id="A0A1P8K1Z1"/>
<organism evidence="3 4">
    <name type="scientific">Rhodoferax koreensis</name>
    <dbReference type="NCBI Taxonomy" id="1842727"/>
    <lineage>
        <taxon>Bacteria</taxon>
        <taxon>Pseudomonadati</taxon>
        <taxon>Pseudomonadota</taxon>
        <taxon>Betaproteobacteria</taxon>
        <taxon>Burkholderiales</taxon>
        <taxon>Comamonadaceae</taxon>
        <taxon>Rhodoferax</taxon>
    </lineage>
</organism>
<dbReference type="Gene3D" id="3.40.190.10">
    <property type="entry name" value="Periplasmic binding protein-like II"/>
    <property type="match status" value="1"/>
</dbReference>
<evidence type="ECO:0000256" key="2">
    <source>
        <dbReference type="SAM" id="SignalP"/>
    </source>
</evidence>
<dbReference type="PANTHER" id="PTHR42928:SF5">
    <property type="entry name" value="BLR1237 PROTEIN"/>
    <property type="match status" value="1"/>
</dbReference>
<dbReference type="CDD" id="cd07012">
    <property type="entry name" value="PBP2_Bug_TTT"/>
    <property type="match status" value="1"/>
</dbReference>
<comment type="similarity">
    <text evidence="1">Belongs to the UPF0065 (bug) family.</text>
</comment>
<dbReference type="KEGG" id="rhy:RD110_24775"/>
<keyword evidence="4" id="KW-1185">Reference proteome</keyword>
<sequence length="326" mass="34131">MKPFQPLRRHALHSLVAALALACAPGAFAQDKVTRIVVAFPPGGPVDFVARTLGEQLGKELGQQVIIENKAGANGAIAAEYVSRSAPDAHTLWLTSVGAVAINPSLYEKLSYDPVRDLTPVTLVVRNVEVLVVNASAPYNTGAEFVAAAGKSQQPLTLASSGTGSVPHLAMEQLADASKTKLLHVPYKGAAPAINDVLAGHVNGFFGDIPGLIGFIKAGKLKPIGIAAAKRHPLLPEVKTFAEMGVPGVDSDNWYAMYAAKGTPAAEVDRMNQALRRTLETESVKSRLMASGAEPAPSTPAELAALQKTDAAKWSAIVVGKKIKPD</sequence>
<dbReference type="EMBL" id="CP019236">
    <property type="protein sequence ID" value="APW40020.1"/>
    <property type="molecule type" value="Genomic_DNA"/>
</dbReference>
<feature type="signal peptide" evidence="2">
    <location>
        <begin position="1"/>
        <end position="29"/>
    </location>
</feature>
<name>A0A1P8K1Z1_9BURK</name>
<reference evidence="3 4" key="1">
    <citation type="submission" date="2017-01" db="EMBL/GenBank/DDBJ databases">
        <authorList>
            <person name="Mah S.A."/>
            <person name="Swanson W.J."/>
            <person name="Moy G.W."/>
            <person name="Vacquier V.D."/>
        </authorList>
    </citation>
    <scope>NUCLEOTIDE SEQUENCE [LARGE SCALE GENOMIC DNA]</scope>
    <source>
        <strain evidence="3 4">DCY110</strain>
    </source>
</reference>
<proteinExistence type="inferred from homology"/>
<dbReference type="PIRSF" id="PIRSF017082">
    <property type="entry name" value="YflP"/>
    <property type="match status" value="1"/>
</dbReference>
<accession>A0A1P8K1Z1</accession>
<evidence type="ECO:0000256" key="1">
    <source>
        <dbReference type="ARBA" id="ARBA00006987"/>
    </source>
</evidence>
<dbReference type="PANTHER" id="PTHR42928">
    <property type="entry name" value="TRICARBOXYLATE-BINDING PROTEIN"/>
    <property type="match status" value="1"/>
</dbReference>
<dbReference type="STRING" id="1842727.RD110_24775"/>
<dbReference type="Pfam" id="PF03401">
    <property type="entry name" value="TctC"/>
    <property type="match status" value="1"/>
</dbReference>
<evidence type="ECO:0000313" key="4">
    <source>
        <dbReference type="Proteomes" id="UP000186609"/>
    </source>
</evidence>
<gene>
    <name evidence="3" type="ORF">RD110_24775</name>
</gene>